<feature type="compositionally biased region" description="Low complexity" evidence="2">
    <location>
        <begin position="435"/>
        <end position="448"/>
    </location>
</feature>
<dbReference type="PANTHER" id="PTHR23310:SF133">
    <property type="entry name" value="COA BINDING PROTEIN, PUTATIVE (AFU_ORTHOLOGUE AFUA_1G12300)-RELATED"/>
    <property type="match status" value="1"/>
</dbReference>
<dbReference type="Proteomes" id="UP000037035">
    <property type="component" value="Unassembled WGS sequence"/>
</dbReference>
<dbReference type="VEuPathDB" id="FungiDB:VP01_437g5"/>
<evidence type="ECO:0000256" key="2">
    <source>
        <dbReference type="SAM" id="MobiDB-lite"/>
    </source>
</evidence>
<dbReference type="OrthoDB" id="346910at2759"/>
<dbReference type="InterPro" id="IPR014352">
    <property type="entry name" value="FERM/acyl-CoA-bd_prot_sf"/>
</dbReference>
<accession>A0A0L6UPR4</accession>
<feature type="region of interest" description="Disordered" evidence="2">
    <location>
        <begin position="430"/>
        <end position="452"/>
    </location>
</feature>
<feature type="transmembrane region" description="Helical" evidence="3">
    <location>
        <begin position="474"/>
        <end position="495"/>
    </location>
</feature>
<feature type="compositionally biased region" description="Low complexity" evidence="2">
    <location>
        <begin position="1"/>
        <end position="22"/>
    </location>
</feature>
<feature type="region of interest" description="Disordered" evidence="2">
    <location>
        <begin position="1"/>
        <end position="45"/>
    </location>
</feature>
<protein>
    <recommendedName>
        <fullName evidence="4">ACB domain-containing protein</fullName>
    </recommendedName>
</protein>
<dbReference type="InterPro" id="IPR035984">
    <property type="entry name" value="Acyl-CoA-binding_sf"/>
</dbReference>
<dbReference type="Pfam" id="PF00887">
    <property type="entry name" value="ACBP"/>
    <property type="match status" value="1"/>
</dbReference>
<keyword evidence="6" id="KW-1185">Reference proteome</keyword>
<gene>
    <name evidence="5" type="ORF">VP01_437g5</name>
</gene>
<evidence type="ECO:0000313" key="6">
    <source>
        <dbReference type="Proteomes" id="UP000037035"/>
    </source>
</evidence>
<dbReference type="GO" id="GO:0006631">
    <property type="term" value="P:fatty acid metabolic process"/>
    <property type="evidence" value="ECO:0007669"/>
    <property type="project" value="TreeGrafter"/>
</dbReference>
<keyword evidence="3" id="KW-0812">Transmembrane</keyword>
<dbReference type="PANTHER" id="PTHR23310">
    <property type="entry name" value="ACYL-COA-BINDING PROTEIN, ACBP"/>
    <property type="match status" value="1"/>
</dbReference>
<feature type="compositionally biased region" description="Low complexity" evidence="2">
    <location>
        <begin position="302"/>
        <end position="313"/>
    </location>
</feature>
<proteinExistence type="predicted"/>
<sequence>MPPRTSATAAAPSADRPSSSRTNHVRLRRIPHGAVKEHPSSIGSASSSLLAIKSDELSPTNHDPHQPPYFNGNLGNLPEEDEEAFIEPLFQTALHIVQSSLPKSGQIQPTYNDKLLLYSLFKQAVHGDVKSSTISKRPGVFDMLGRAKWDAWKAREGLSCSESKRLYVESVLKILRSHRDRPVAKVLIESLSGYEAYSTTIDHLSESDEDLYSEQKIEIPTSMSGSERTLSEQEQPEKREDKEGRSEDDRSTSKLDDQSANENIQSSGLGPYKSPAQMPYPTEAFDSQILPPHSPPVDETTSRSSSEPTSQQTGSSSARNDSSPPLESLGSAQSNPVTQSSTSEPRFTPAQVQRLVDQTPQTISFHPVSLRYLDNHANISTDLARLTRAPQSPDQFSSAVELLHVNIQKLNQAIDCLQLLVSKIDLHLQNPSQQNHNHPSTQTHSSPSPAHPPIKQSTFPLWLVRLRFLARNIWVKRLFFDLSLFFLLLKVWTFLTKRPARKISC</sequence>
<dbReference type="AlphaFoldDB" id="A0A0L6UPR4"/>
<keyword evidence="3" id="KW-1133">Transmembrane helix</keyword>
<evidence type="ECO:0000256" key="1">
    <source>
        <dbReference type="ARBA" id="ARBA00023121"/>
    </source>
</evidence>
<feature type="region of interest" description="Disordered" evidence="2">
    <location>
        <begin position="218"/>
        <end position="348"/>
    </location>
</feature>
<evidence type="ECO:0000256" key="3">
    <source>
        <dbReference type="SAM" id="Phobius"/>
    </source>
</evidence>
<feature type="compositionally biased region" description="Polar residues" evidence="2">
    <location>
        <begin position="258"/>
        <end position="268"/>
    </location>
</feature>
<keyword evidence="1" id="KW-0446">Lipid-binding</keyword>
<dbReference type="STRING" id="27349.A0A0L6UPR4"/>
<evidence type="ECO:0000313" key="5">
    <source>
        <dbReference type="EMBL" id="KNZ50514.1"/>
    </source>
</evidence>
<feature type="domain" description="ACB" evidence="4">
    <location>
        <begin position="86"/>
        <end position="180"/>
    </location>
</feature>
<dbReference type="SUPFAM" id="SSF47027">
    <property type="entry name" value="Acyl-CoA binding protein"/>
    <property type="match status" value="1"/>
</dbReference>
<dbReference type="Gene3D" id="1.20.80.10">
    <property type="match status" value="1"/>
</dbReference>
<dbReference type="PROSITE" id="PS51228">
    <property type="entry name" value="ACB_2"/>
    <property type="match status" value="1"/>
</dbReference>
<organism evidence="5 6">
    <name type="scientific">Puccinia sorghi</name>
    <dbReference type="NCBI Taxonomy" id="27349"/>
    <lineage>
        <taxon>Eukaryota</taxon>
        <taxon>Fungi</taxon>
        <taxon>Dikarya</taxon>
        <taxon>Basidiomycota</taxon>
        <taxon>Pucciniomycotina</taxon>
        <taxon>Pucciniomycetes</taxon>
        <taxon>Pucciniales</taxon>
        <taxon>Pucciniaceae</taxon>
        <taxon>Puccinia</taxon>
    </lineage>
</organism>
<name>A0A0L6UPR4_9BASI</name>
<reference evidence="5 6" key="1">
    <citation type="submission" date="2015-08" db="EMBL/GenBank/DDBJ databases">
        <title>Next Generation Sequencing and Analysis of the Genome of Puccinia sorghi L Schw, the Causal Agent of Maize Common Rust.</title>
        <authorList>
            <person name="Rochi L."/>
            <person name="Burguener G."/>
            <person name="Darino M."/>
            <person name="Turjanski A."/>
            <person name="Kreff E."/>
            <person name="Dieguez M.J."/>
            <person name="Sacco F."/>
        </authorList>
    </citation>
    <scope>NUCLEOTIDE SEQUENCE [LARGE SCALE GENOMIC DNA]</scope>
    <source>
        <strain evidence="5 6">RO10H11247</strain>
    </source>
</reference>
<dbReference type="GO" id="GO:0000062">
    <property type="term" value="F:fatty-acyl-CoA binding"/>
    <property type="evidence" value="ECO:0007669"/>
    <property type="project" value="InterPro"/>
</dbReference>
<feature type="compositionally biased region" description="Basic and acidic residues" evidence="2">
    <location>
        <begin position="229"/>
        <end position="257"/>
    </location>
</feature>
<keyword evidence="3" id="KW-0472">Membrane</keyword>
<evidence type="ECO:0000259" key="4">
    <source>
        <dbReference type="PROSITE" id="PS51228"/>
    </source>
</evidence>
<feature type="compositionally biased region" description="Polar residues" evidence="2">
    <location>
        <begin position="314"/>
        <end position="345"/>
    </location>
</feature>
<dbReference type="InterPro" id="IPR000582">
    <property type="entry name" value="Acyl-CoA-binding_protein"/>
</dbReference>
<comment type="caution">
    <text evidence="5">The sequence shown here is derived from an EMBL/GenBank/DDBJ whole genome shotgun (WGS) entry which is preliminary data.</text>
</comment>
<dbReference type="EMBL" id="LAVV01009479">
    <property type="protein sequence ID" value="KNZ50514.1"/>
    <property type="molecule type" value="Genomic_DNA"/>
</dbReference>